<reference evidence="2" key="1">
    <citation type="submission" date="2016-11" db="EMBL/GenBank/DDBJ databases">
        <authorList>
            <person name="Varghese N."/>
            <person name="Submissions S."/>
        </authorList>
    </citation>
    <scope>NUCLEOTIDE SEQUENCE [LARGE SCALE GENOMIC DNA]</scope>
    <source>
        <strain evidence="2">DSM 26884</strain>
    </source>
</reference>
<gene>
    <name evidence="1" type="ORF">SAMN05444350_14431</name>
</gene>
<protein>
    <submittedName>
        <fullName evidence="1">Uncharacterized protein</fullName>
    </submittedName>
</protein>
<accession>A0A1M6L5H8</accession>
<dbReference type="Proteomes" id="UP000184192">
    <property type="component" value="Unassembled WGS sequence"/>
</dbReference>
<dbReference type="GeneID" id="92714550"/>
<proteinExistence type="predicted"/>
<dbReference type="EMBL" id="FQZN01000044">
    <property type="protein sequence ID" value="SHJ66442.1"/>
    <property type="molecule type" value="Genomic_DNA"/>
</dbReference>
<dbReference type="RefSeq" id="WP_025833789.1">
    <property type="nucleotide sequence ID" value="NZ_FQZN01000044.1"/>
</dbReference>
<keyword evidence="2" id="KW-1185">Reference proteome</keyword>
<evidence type="ECO:0000313" key="2">
    <source>
        <dbReference type="Proteomes" id="UP000184192"/>
    </source>
</evidence>
<dbReference type="AlphaFoldDB" id="A0A1M6L5H8"/>
<sequence>MNNIWEAAKKAYKAAWWKTRANKEGQLEYMFVDGVRYAQYWFPVSEELPDTSDCGVSDNVLLKLSVYNKKHKNTYECCIEAYYDSDIEHWHPMLVIDDKNLVLTPIAWRPIDRKITF</sequence>
<organism evidence="1 2">
    <name type="scientific">Bacteroides stercorirosoris</name>
    <dbReference type="NCBI Taxonomy" id="871324"/>
    <lineage>
        <taxon>Bacteria</taxon>
        <taxon>Pseudomonadati</taxon>
        <taxon>Bacteroidota</taxon>
        <taxon>Bacteroidia</taxon>
        <taxon>Bacteroidales</taxon>
        <taxon>Bacteroidaceae</taxon>
        <taxon>Bacteroides</taxon>
    </lineage>
</organism>
<evidence type="ECO:0000313" key="1">
    <source>
        <dbReference type="EMBL" id="SHJ66442.1"/>
    </source>
</evidence>
<name>A0A1M6L5H8_9BACE</name>